<proteinExistence type="inferred from homology"/>
<dbReference type="AlphaFoldDB" id="A0A521G2B5"/>
<name>A0A521G2B5_9BACT</name>
<dbReference type="InterPro" id="IPR036873">
    <property type="entry name" value="Rhodanese-like_dom_sf"/>
</dbReference>
<dbReference type="GO" id="GO:0016491">
    <property type="term" value="F:oxidoreductase activity"/>
    <property type="evidence" value="ECO:0007669"/>
    <property type="project" value="UniProtKB-KW"/>
</dbReference>
<accession>A0A521G2B5</accession>
<evidence type="ECO:0000313" key="8">
    <source>
        <dbReference type="EMBL" id="TAA75162.1"/>
    </source>
</evidence>
<dbReference type="SUPFAM" id="SSF55424">
    <property type="entry name" value="FAD/NAD-linked reductases, dimerisation (C-terminal) domain"/>
    <property type="match status" value="1"/>
</dbReference>
<dbReference type="Gene3D" id="3.40.250.10">
    <property type="entry name" value="Rhodanese-like domain"/>
    <property type="match status" value="1"/>
</dbReference>
<protein>
    <submittedName>
        <fullName evidence="8">Pyridine nucleotide-disulfide oxidoreductase, dimerization domain</fullName>
    </submittedName>
</protein>
<keyword evidence="5" id="KW-0560">Oxidoreductase</keyword>
<comment type="caution">
    <text evidence="8">The sequence shown here is derived from an EMBL/GenBank/DDBJ whole genome shotgun (WGS) entry which is preliminary data.</text>
</comment>
<dbReference type="InterPro" id="IPR004099">
    <property type="entry name" value="Pyr_nucl-diS_OxRdtase_dimer"/>
</dbReference>
<dbReference type="Pfam" id="PF02852">
    <property type="entry name" value="Pyr_redox_dim"/>
    <property type="match status" value="1"/>
</dbReference>
<dbReference type="Proteomes" id="UP000316238">
    <property type="component" value="Unassembled WGS sequence"/>
</dbReference>
<dbReference type="PANTHER" id="PTHR43429">
    <property type="entry name" value="PYRIDINE NUCLEOTIDE-DISULFIDE OXIDOREDUCTASE DOMAIN-CONTAINING"/>
    <property type="match status" value="1"/>
</dbReference>
<dbReference type="PRINTS" id="PR00368">
    <property type="entry name" value="FADPNR"/>
</dbReference>
<dbReference type="Gene3D" id="3.50.50.60">
    <property type="entry name" value="FAD/NAD(P)-binding domain"/>
    <property type="match status" value="2"/>
</dbReference>
<comment type="similarity">
    <text evidence="2">Belongs to the class-III pyridine nucleotide-disulfide oxidoreductase family.</text>
</comment>
<keyword evidence="3" id="KW-0285">Flavoprotein</keyword>
<evidence type="ECO:0000256" key="2">
    <source>
        <dbReference type="ARBA" id="ARBA00009130"/>
    </source>
</evidence>
<dbReference type="Pfam" id="PF07992">
    <property type="entry name" value="Pyr_redox_2"/>
    <property type="match status" value="1"/>
</dbReference>
<dbReference type="InterPro" id="IPR023753">
    <property type="entry name" value="FAD/NAD-binding_dom"/>
</dbReference>
<evidence type="ECO:0000256" key="6">
    <source>
        <dbReference type="ARBA" id="ARBA00023284"/>
    </source>
</evidence>
<dbReference type="InterPro" id="IPR050260">
    <property type="entry name" value="FAD-bd_OxRdtase"/>
</dbReference>
<comment type="cofactor">
    <cofactor evidence="1">
        <name>FAD</name>
        <dbReference type="ChEBI" id="CHEBI:57692"/>
    </cofactor>
</comment>
<dbReference type="PROSITE" id="PS50206">
    <property type="entry name" value="RHODANESE_3"/>
    <property type="match status" value="1"/>
</dbReference>
<dbReference type="CDD" id="cd00158">
    <property type="entry name" value="RHOD"/>
    <property type="match status" value="1"/>
</dbReference>
<dbReference type="EMBL" id="NQJD01000010">
    <property type="protein sequence ID" value="TAA75162.1"/>
    <property type="molecule type" value="Genomic_DNA"/>
</dbReference>
<dbReference type="PRINTS" id="PR00411">
    <property type="entry name" value="PNDRDTASEI"/>
</dbReference>
<reference evidence="8" key="1">
    <citation type="submission" date="2017-07" db="EMBL/GenBank/DDBJ databases">
        <title>The cable genome - Insights into the physiology and evolution of filamentous bacteria capable of sulfide oxidation via long distance electron transfer.</title>
        <authorList>
            <person name="Thorup C."/>
            <person name="Bjerg J.T."/>
            <person name="Schreiber L."/>
            <person name="Nielsen L.P."/>
            <person name="Kjeldsen K.U."/>
            <person name="Boesen T."/>
            <person name="Boggild A."/>
            <person name="Meysman F."/>
            <person name="Geelhoed J."/>
            <person name="Schramm A."/>
        </authorList>
    </citation>
    <scope>NUCLEOTIDE SEQUENCE [LARGE SCALE GENOMIC DNA]</scope>
    <source>
        <strain evidence="8">GS</strain>
    </source>
</reference>
<organism evidence="8 9">
    <name type="scientific">Candidatus Electronema aureum</name>
    <dbReference type="NCBI Taxonomy" id="2005002"/>
    <lineage>
        <taxon>Bacteria</taxon>
        <taxon>Pseudomonadati</taxon>
        <taxon>Thermodesulfobacteriota</taxon>
        <taxon>Desulfobulbia</taxon>
        <taxon>Desulfobulbales</taxon>
        <taxon>Desulfobulbaceae</taxon>
        <taxon>Candidatus Electronema</taxon>
    </lineage>
</organism>
<dbReference type="PANTHER" id="PTHR43429:SF1">
    <property type="entry name" value="NAD(P)H SULFUR OXIDOREDUCTASE (COA-DEPENDENT)"/>
    <property type="match status" value="1"/>
</dbReference>
<keyword evidence="4" id="KW-0274">FAD</keyword>
<dbReference type="SUPFAM" id="SSF52821">
    <property type="entry name" value="Rhodanese/Cell cycle control phosphatase"/>
    <property type="match status" value="1"/>
</dbReference>
<dbReference type="InterPro" id="IPR036188">
    <property type="entry name" value="FAD/NAD-bd_sf"/>
</dbReference>
<evidence type="ECO:0000259" key="7">
    <source>
        <dbReference type="PROSITE" id="PS50206"/>
    </source>
</evidence>
<dbReference type="SUPFAM" id="SSF51905">
    <property type="entry name" value="FAD/NAD(P)-binding domain"/>
    <property type="match status" value="1"/>
</dbReference>
<evidence type="ECO:0000256" key="5">
    <source>
        <dbReference type="ARBA" id="ARBA00023002"/>
    </source>
</evidence>
<dbReference type="SMART" id="SM00450">
    <property type="entry name" value="RHOD"/>
    <property type="match status" value="1"/>
</dbReference>
<evidence type="ECO:0000313" key="9">
    <source>
        <dbReference type="Proteomes" id="UP000316238"/>
    </source>
</evidence>
<dbReference type="InterPro" id="IPR016156">
    <property type="entry name" value="FAD/NAD-linked_Rdtase_dimer_sf"/>
</dbReference>
<keyword evidence="6" id="KW-0676">Redox-active center</keyword>
<gene>
    <name evidence="8" type="ORF">CDV28_11030</name>
</gene>
<feature type="domain" description="Rhodanese" evidence="7">
    <location>
        <begin position="513"/>
        <end position="575"/>
    </location>
</feature>
<evidence type="ECO:0000256" key="3">
    <source>
        <dbReference type="ARBA" id="ARBA00022630"/>
    </source>
</evidence>
<dbReference type="InterPro" id="IPR001763">
    <property type="entry name" value="Rhodanese-like_dom"/>
</dbReference>
<sequence length="576" mass="61676">MSKKIVIVGGVAAGPKAACRLKRLQPSWDITVVDQDSLISYGGCGIPYYVSGDVAEETALRSTSFHAVRDEAFFENAKGVTVLTRTKALSIDRKAKKLKVENLQTGAQSELNYDKLLLATGSKPFVLPIPGADLDGVFTIADLHKAIEIKRRIAGGKVGKVVVIGGGAIGIEMAEAFTDLWGIETALIEFMPQLLPRIVDAEFAAMLKKHLIDKNVAVYLSEGASEILGNSEGKAIAVKTPQRTLEADLVIMAAGVRPRNELAKEAGLAIASGFGGIVVNSRMQTSDPDIYAAGDCIATRHLVTGKQAFAPLGSLANREGRVAADNMAGYATTFDGVVGSFIMKAFERCIAATGISYETAVAEGFDADYSLTAPADRAHFFPNTAAVILQMVFDKRTRRVLGLQAFGAMNDSISARIDAAAVLISKGAVIEDFSMAEMAYAPPFSSAIDSLNAAAFVADNICAGLLRKVGVARFLAWMEDFNREPDWLALDIRHAKDAAILVEKFGNEKWLSVPYPEVRARLAEIPADKTLIILCDAGTRSYEVQVFLDHAGKRNSLVLSGGFNVLRRIGAGWLGK</sequence>
<keyword evidence="9" id="KW-1185">Reference proteome</keyword>
<evidence type="ECO:0000256" key="1">
    <source>
        <dbReference type="ARBA" id="ARBA00001974"/>
    </source>
</evidence>
<evidence type="ECO:0000256" key="4">
    <source>
        <dbReference type="ARBA" id="ARBA00022827"/>
    </source>
</evidence>